<dbReference type="AlphaFoldDB" id="A0A239KDM4"/>
<dbReference type="OrthoDB" id="8641865at2"/>
<evidence type="ECO:0000259" key="2">
    <source>
        <dbReference type="Pfam" id="PF16220"/>
    </source>
</evidence>
<dbReference type="InterPro" id="IPR012373">
    <property type="entry name" value="Ferrdict_sens_TM"/>
</dbReference>
<dbReference type="Pfam" id="PF04773">
    <property type="entry name" value="FecR"/>
    <property type="match status" value="1"/>
</dbReference>
<dbReference type="PIRSF" id="PIRSF018266">
    <property type="entry name" value="FecR"/>
    <property type="match status" value="1"/>
</dbReference>
<evidence type="ECO:0000313" key="4">
    <source>
        <dbReference type="Proteomes" id="UP000198407"/>
    </source>
</evidence>
<accession>A0A239KDM4</accession>
<evidence type="ECO:0000313" key="3">
    <source>
        <dbReference type="EMBL" id="SNT16447.1"/>
    </source>
</evidence>
<dbReference type="PANTHER" id="PTHR30273:SF2">
    <property type="entry name" value="PROTEIN FECR"/>
    <property type="match status" value="1"/>
</dbReference>
<reference evidence="4" key="1">
    <citation type="submission" date="2017-06" db="EMBL/GenBank/DDBJ databases">
        <authorList>
            <person name="Varghese N."/>
            <person name="Submissions S."/>
        </authorList>
    </citation>
    <scope>NUCLEOTIDE SEQUENCE [LARGE SCALE GENOMIC DNA]</scope>
    <source>
        <strain evidence="4">DSM 22348</strain>
    </source>
</reference>
<dbReference type="Pfam" id="PF16220">
    <property type="entry name" value="DUF4880"/>
    <property type="match status" value="1"/>
</dbReference>
<organism evidence="3 4">
    <name type="scientific">Pseudomonas japonica</name>
    <dbReference type="NCBI Taxonomy" id="256466"/>
    <lineage>
        <taxon>Bacteria</taxon>
        <taxon>Pseudomonadati</taxon>
        <taxon>Pseudomonadota</taxon>
        <taxon>Gammaproteobacteria</taxon>
        <taxon>Pseudomonadales</taxon>
        <taxon>Pseudomonadaceae</taxon>
        <taxon>Pseudomonas</taxon>
    </lineage>
</organism>
<dbReference type="InterPro" id="IPR032623">
    <property type="entry name" value="FecR_N"/>
</dbReference>
<dbReference type="InterPro" id="IPR006860">
    <property type="entry name" value="FecR"/>
</dbReference>
<dbReference type="PANTHER" id="PTHR30273">
    <property type="entry name" value="PERIPLASMIC SIGNAL SENSOR AND SIGMA FACTOR ACTIVATOR FECR-RELATED"/>
    <property type="match status" value="1"/>
</dbReference>
<gene>
    <name evidence="3" type="ORF">SAMN05444352_12662</name>
</gene>
<dbReference type="Gene3D" id="2.60.120.1440">
    <property type="match status" value="1"/>
</dbReference>
<dbReference type="STRING" id="1215104.GCA_000730585_00405"/>
<name>A0A239KDM4_9PSED</name>
<protein>
    <submittedName>
        <fullName evidence="3">FecR family protein</fullName>
    </submittedName>
</protein>
<dbReference type="GO" id="GO:0016989">
    <property type="term" value="F:sigma factor antagonist activity"/>
    <property type="evidence" value="ECO:0007669"/>
    <property type="project" value="TreeGrafter"/>
</dbReference>
<sequence length="320" mass="35777">MNPQRLDDPVAEEAIEWMVRLQSGAFDDGQQAELEHWRNRSSHHRQVYQRLLAGLAPFRQSPWRGRASQPLLSSLEQPDGRRAFLRTALGLSLLVGGGAWLGGVQGFAGGAAQEYRTATAERGSWRLSDGSQLQLNARSRVSLWFDGEQRRLRLHEGEMLLQVAPLASRPLAIETASGTLYSHGGQLALRELADRSRLVSLREDIRLQPSGAAALSLRAGRVTWFDARGVLEQAPMGSMETAWLQGWLVVHNEPLGNLIEALRAYRKGWMRLEPAIAELRVSGRFPLDDSRQTLEILQQSLPIQVLQVTDYLLLIRAQRA</sequence>
<feature type="domain" description="FecR protein" evidence="1">
    <location>
        <begin position="114"/>
        <end position="198"/>
    </location>
</feature>
<evidence type="ECO:0000259" key="1">
    <source>
        <dbReference type="Pfam" id="PF04773"/>
    </source>
</evidence>
<feature type="domain" description="FecR N-terminal" evidence="2">
    <location>
        <begin position="12"/>
        <end position="51"/>
    </location>
</feature>
<dbReference type="EMBL" id="FZOL01000026">
    <property type="protein sequence ID" value="SNT16447.1"/>
    <property type="molecule type" value="Genomic_DNA"/>
</dbReference>
<keyword evidence="4" id="KW-1185">Reference proteome</keyword>
<dbReference type="Proteomes" id="UP000198407">
    <property type="component" value="Unassembled WGS sequence"/>
</dbReference>
<proteinExistence type="predicted"/>
<dbReference type="RefSeq" id="WP_042129913.1">
    <property type="nucleotide sequence ID" value="NZ_FZOL01000026.1"/>
</dbReference>